<evidence type="ECO:0000313" key="3">
    <source>
        <dbReference type="Proteomes" id="UP000663845"/>
    </source>
</evidence>
<reference evidence="1" key="1">
    <citation type="submission" date="2021-02" db="EMBL/GenBank/DDBJ databases">
        <authorList>
            <person name="Nowell W R."/>
        </authorList>
    </citation>
    <scope>NUCLEOTIDE SEQUENCE</scope>
</reference>
<organism evidence="1 3">
    <name type="scientific">Adineta steineri</name>
    <dbReference type="NCBI Taxonomy" id="433720"/>
    <lineage>
        <taxon>Eukaryota</taxon>
        <taxon>Metazoa</taxon>
        <taxon>Spiralia</taxon>
        <taxon>Gnathifera</taxon>
        <taxon>Rotifera</taxon>
        <taxon>Eurotatoria</taxon>
        <taxon>Bdelloidea</taxon>
        <taxon>Adinetida</taxon>
        <taxon>Adinetidae</taxon>
        <taxon>Adineta</taxon>
    </lineage>
</organism>
<dbReference type="Proteomes" id="UP000663844">
    <property type="component" value="Unassembled WGS sequence"/>
</dbReference>
<evidence type="ECO:0000313" key="1">
    <source>
        <dbReference type="EMBL" id="CAF1458917.1"/>
    </source>
</evidence>
<name>A0A815Q5R3_9BILA</name>
<dbReference type="Proteomes" id="UP000663845">
    <property type="component" value="Unassembled WGS sequence"/>
</dbReference>
<protein>
    <submittedName>
        <fullName evidence="1">Uncharacterized protein</fullName>
    </submittedName>
</protein>
<sequence length="152" mass="17436">MKEKYLTNTKLNNCSNWFHFSQWIQKAEQASPCAKRRKQRSFRHHGEKPLFHLPGKVTATIIEALLAATDRFHQKNFTRHCVLGLMELMENKIGESDNAFSYIVGCGAPVYTDIKLTHITGLLTCDPNHPYGVCFMDSNAIIHAMQEKNKRD</sequence>
<gene>
    <name evidence="1" type="ORF">JYZ213_LOCUS41135</name>
    <name evidence="2" type="ORF">OXD698_LOCUS33540</name>
</gene>
<dbReference type="AlphaFoldDB" id="A0A815Q5R3"/>
<dbReference type="EMBL" id="CAJOAZ010004618">
    <property type="protein sequence ID" value="CAF4067887.1"/>
    <property type="molecule type" value="Genomic_DNA"/>
</dbReference>
<comment type="caution">
    <text evidence="1">The sequence shown here is derived from an EMBL/GenBank/DDBJ whole genome shotgun (WGS) entry which is preliminary data.</text>
</comment>
<evidence type="ECO:0000313" key="2">
    <source>
        <dbReference type="EMBL" id="CAF4067887.1"/>
    </source>
</evidence>
<dbReference type="EMBL" id="CAJNOG010001618">
    <property type="protein sequence ID" value="CAF1458917.1"/>
    <property type="molecule type" value="Genomic_DNA"/>
</dbReference>
<proteinExistence type="predicted"/>
<accession>A0A815Q5R3</accession>